<dbReference type="InterPro" id="IPR034718">
    <property type="entry name" value="RlpA"/>
</dbReference>
<protein>
    <recommendedName>
        <fullName evidence="1">Endolytic peptidoglycan transglycosylase RlpA</fullName>
        <ecNumber evidence="1">4.2.2.-</ecNumber>
    </recommendedName>
</protein>
<dbReference type="Pfam" id="PF03330">
    <property type="entry name" value="DPBB_1"/>
    <property type="match status" value="1"/>
</dbReference>
<keyword evidence="4" id="KW-1185">Reference proteome</keyword>
<evidence type="ECO:0000259" key="2">
    <source>
        <dbReference type="Pfam" id="PF03330"/>
    </source>
</evidence>
<dbReference type="GO" id="GO:0000270">
    <property type="term" value="P:peptidoglycan metabolic process"/>
    <property type="evidence" value="ECO:0007669"/>
    <property type="project" value="UniProtKB-UniRule"/>
</dbReference>
<dbReference type="EMBL" id="CP053711">
    <property type="protein sequence ID" value="QKE93719.1"/>
    <property type="molecule type" value="Genomic_DNA"/>
</dbReference>
<comment type="function">
    <text evidence="1">Lytic transglycosylase with a strong preference for naked glycan strands that lack stem peptides.</text>
</comment>
<dbReference type="CDD" id="cd22268">
    <property type="entry name" value="DPBB_RlpA-like"/>
    <property type="match status" value="1"/>
</dbReference>
<keyword evidence="3" id="KW-0614">Plasmid</keyword>
<keyword evidence="1" id="KW-0961">Cell wall biogenesis/degradation</keyword>
<accession>A0A6M8HYV1</accession>
<dbReference type="InterPro" id="IPR036908">
    <property type="entry name" value="RlpA-like_sf"/>
</dbReference>
<dbReference type="Gene3D" id="2.40.40.10">
    <property type="entry name" value="RlpA-like domain"/>
    <property type="match status" value="1"/>
</dbReference>
<feature type="domain" description="RlpA-like protein double-psi beta-barrel" evidence="2">
    <location>
        <begin position="46"/>
        <end position="131"/>
    </location>
</feature>
<evidence type="ECO:0000313" key="3">
    <source>
        <dbReference type="EMBL" id="QKE93719.1"/>
    </source>
</evidence>
<dbReference type="GO" id="GO:0071555">
    <property type="term" value="P:cell wall organization"/>
    <property type="evidence" value="ECO:0007669"/>
    <property type="project" value="UniProtKB-KW"/>
</dbReference>
<dbReference type="PANTHER" id="PTHR34183">
    <property type="entry name" value="ENDOLYTIC PEPTIDOGLYCAN TRANSGLYCOSYLASE RLPA"/>
    <property type="match status" value="1"/>
</dbReference>
<keyword evidence="1" id="KW-0456">Lyase</keyword>
<dbReference type="AlphaFoldDB" id="A0A6M8HYV1"/>
<dbReference type="KEGG" id="lck:HN018_26680"/>
<keyword evidence="1" id="KW-0732">Signal</keyword>
<evidence type="ECO:0000313" key="4">
    <source>
        <dbReference type="Proteomes" id="UP000500767"/>
    </source>
</evidence>
<dbReference type="InterPro" id="IPR009009">
    <property type="entry name" value="RlpA-like_DPBB"/>
</dbReference>
<gene>
    <name evidence="1" type="primary">rlpA</name>
    <name evidence="3" type="ORF">HN018_26680</name>
</gene>
<dbReference type="EC" id="4.2.2.-" evidence="1"/>
<proteinExistence type="inferred from homology"/>
<feature type="signal peptide" evidence="1">
    <location>
        <begin position="1"/>
        <end position="21"/>
    </location>
</feature>
<dbReference type="PANTHER" id="PTHR34183:SF8">
    <property type="entry name" value="ENDOLYTIC PEPTIDOGLYCAN TRANSGLYCOSYLASE RLPA-RELATED"/>
    <property type="match status" value="1"/>
</dbReference>
<comment type="similarity">
    <text evidence="1">Belongs to the RlpA family.</text>
</comment>
<evidence type="ECO:0000256" key="1">
    <source>
        <dbReference type="HAMAP-Rule" id="MF_02071"/>
    </source>
</evidence>
<name>A0A6M8HYV1_9PROT</name>
<geneLocation type="plasmid" evidence="3 4">
    <name>unnamed4</name>
</geneLocation>
<organism evidence="3 4">
    <name type="scientific">Lichenicola cladoniae</name>
    <dbReference type="NCBI Taxonomy" id="1484109"/>
    <lineage>
        <taxon>Bacteria</taxon>
        <taxon>Pseudomonadati</taxon>
        <taxon>Pseudomonadota</taxon>
        <taxon>Alphaproteobacteria</taxon>
        <taxon>Acetobacterales</taxon>
        <taxon>Acetobacteraceae</taxon>
        <taxon>Lichenicola</taxon>
    </lineage>
</organism>
<sequence length="135" mass="14493" precursor="true">MVSYLQSLAVSCFLVVMGAAAAEAHGHRHHRSHSSSHSHHLAAGTTASFYGARQSGRRMANGKRFKPLGMTAASRTLPLGATVRVTNLANHRNALVLVTDRVGHRGRALDLSLGAARHLGMQKQGLARVRIERVS</sequence>
<dbReference type="SUPFAM" id="SSF50685">
    <property type="entry name" value="Barwin-like endoglucanases"/>
    <property type="match status" value="1"/>
</dbReference>
<dbReference type="RefSeq" id="WP_171834165.1">
    <property type="nucleotide sequence ID" value="NZ_CP053711.1"/>
</dbReference>
<dbReference type="HAMAP" id="MF_02071">
    <property type="entry name" value="RlpA"/>
    <property type="match status" value="1"/>
</dbReference>
<dbReference type="GO" id="GO:0008932">
    <property type="term" value="F:lytic endotransglycosylase activity"/>
    <property type="evidence" value="ECO:0007669"/>
    <property type="project" value="UniProtKB-UniRule"/>
</dbReference>
<keyword evidence="3" id="KW-0449">Lipoprotein</keyword>
<dbReference type="Proteomes" id="UP000500767">
    <property type="component" value="Plasmid unnamed4"/>
</dbReference>
<reference evidence="3 4" key="1">
    <citation type="journal article" date="2014" name="World J. Microbiol. Biotechnol.">
        <title>Biodiversity and physiological characteristics of Antarctic and Arctic lichens-associated bacteria.</title>
        <authorList>
            <person name="Lee Y.M."/>
            <person name="Kim E.H."/>
            <person name="Lee H.K."/>
            <person name="Hong S.G."/>
        </authorList>
    </citation>
    <scope>NUCLEOTIDE SEQUENCE [LARGE SCALE GENOMIC DNA]</scope>
    <source>
        <strain evidence="3 4">PAMC 26569</strain>
        <plasmid evidence="3">unnamed4</plasmid>
    </source>
</reference>
<feature type="chain" id="PRO_5027191589" description="Endolytic peptidoglycan transglycosylase RlpA" evidence="1">
    <location>
        <begin position="22"/>
        <end position="135"/>
    </location>
</feature>